<feature type="transmembrane region" description="Helical" evidence="6">
    <location>
        <begin position="410"/>
        <end position="433"/>
    </location>
</feature>
<organism evidence="9 10">
    <name type="scientific">Jilunia laotingensis</name>
    <dbReference type="NCBI Taxonomy" id="2763675"/>
    <lineage>
        <taxon>Bacteria</taxon>
        <taxon>Pseudomonadati</taxon>
        <taxon>Bacteroidota</taxon>
        <taxon>Bacteroidia</taxon>
        <taxon>Bacteroidales</taxon>
        <taxon>Bacteroidaceae</taxon>
        <taxon>Jilunia</taxon>
    </lineage>
</organism>
<dbReference type="Pfam" id="PF03772">
    <property type="entry name" value="Competence"/>
    <property type="match status" value="1"/>
</dbReference>
<keyword evidence="4 6" id="KW-1133">Transmembrane helix</keyword>
<evidence type="ECO:0000256" key="4">
    <source>
        <dbReference type="ARBA" id="ARBA00022989"/>
    </source>
</evidence>
<evidence type="ECO:0000256" key="6">
    <source>
        <dbReference type="SAM" id="Phobius"/>
    </source>
</evidence>
<dbReference type="PANTHER" id="PTHR30619">
    <property type="entry name" value="DNA INTERNALIZATION/COMPETENCE PROTEIN COMEC/REC2"/>
    <property type="match status" value="1"/>
</dbReference>
<feature type="transmembrane region" description="Helical" evidence="6">
    <location>
        <begin position="355"/>
        <end position="371"/>
    </location>
</feature>
<dbReference type="InterPro" id="IPR052159">
    <property type="entry name" value="Competence_DNA_uptake"/>
</dbReference>
<feature type="domain" description="ComEC/Rec2-related protein" evidence="7">
    <location>
        <begin position="256"/>
        <end position="523"/>
    </location>
</feature>
<feature type="transmembrane region" description="Helical" evidence="6">
    <location>
        <begin position="32"/>
        <end position="54"/>
    </location>
</feature>
<feature type="transmembrane region" description="Helical" evidence="6">
    <location>
        <begin position="280"/>
        <end position="299"/>
    </location>
</feature>
<accession>A0A926F385</accession>
<evidence type="ECO:0000259" key="8">
    <source>
        <dbReference type="Pfam" id="PF13567"/>
    </source>
</evidence>
<dbReference type="InterPro" id="IPR004477">
    <property type="entry name" value="ComEC_N"/>
</dbReference>
<feature type="transmembrane region" description="Helical" evidence="6">
    <location>
        <begin position="7"/>
        <end position="26"/>
    </location>
</feature>
<gene>
    <name evidence="9" type="ORF">H8744_08765</name>
</gene>
<proteinExistence type="predicted"/>
<comment type="subcellular location">
    <subcellularLocation>
        <location evidence="1">Cell membrane</location>
        <topology evidence="1">Multi-pass membrane protein</topology>
    </subcellularLocation>
</comment>
<dbReference type="Proteomes" id="UP000651085">
    <property type="component" value="Unassembled WGS sequence"/>
</dbReference>
<dbReference type="AlphaFoldDB" id="A0A926F385"/>
<keyword evidence="5 6" id="KW-0472">Membrane</keyword>
<protein>
    <submittedName>
        <fullName evidence="9">ComEC/Rec2 family competence protein</fullName>
    </submittedName>
</protein>
<dbReference type="PANTHER" id="PTHR30619:SF1">
    <property type="entry name" value="RECOMBINATION PROTEIN 2"/>
    <property type="match status" value="1"/>
</dbReference>
<reference evidence="9" key="1">
    <citation type="submission" date="2020-08" db="EMBL/GenBank/DDBJ databases">
        <title>Genome public.</title>
        <authorList>
            <person name="Liu C."/>
            <person name="Sun Q."/>
        </authorList>
    </citation>
    <scope>NUCLEOTIDE SEQUENCE</scope>
    <source>
        <strain evidence="9">N12</strain>
    </source>
</reference>
<keyword evidence="10" id="KW-1185">Reference proteome</keyword>
<evidence type="ECO:0000256" key="1">
    <source>
        <dbReference type="ARBA" id="ARBA00004651"/>
    </source>
</evidence>
<feature type="transmembrane region" description="Helical" evidence="6">
    <location>
        <begin position="504"/>
        <end position="525"/>
    </location>
</feature>
<feature type="transmembrane region" description="Helical" evidence="6">
    <location>
        <begin position="378"/>
        <end position="398"/>
    </location>
</feature>
<feature type="domain" description="DUF4131" evidence="8">
    <location>
        <begin position="38"/>
        <end position="211"/>
    </location>
</feature>
<comment type="caution">
    <text evidence="9">The sequence shown here is derived from an EMBL/GenBank/DDBJ whole genome shotgun (WGS) entry which is preliminary data.</text>
</comment>
<keyword evidence="3 6" id="KW-0812">Transmembrane</keyword>
<dbReference type="NCBIfam" id="TIGR00360">
    <property type="entry name" value="ComEC_N-term"/>
    <property type="match status" value="1"/>
</dbReference>
<sequence>MLHRYPFLRLFFPLALGVYCGDVTFYQGQSGWTAFSFYGLLLFLFALLIVLYFLKRYSYRWLFGAFLMSFFFMLGVVRMNGVLRQSEFGLPNEKAAYRAVITEKPKKKERVVVCQARIEPIRPPSCPSSRGPNGDAFSTGQTAPVTRQSFRPLKALLHIGKDSLSERLTTGDELLVYASLSPPTNNGNPDEFDYARFLARKQVSVIGFAYNHDWKLLAQSRTHTFKEHVLGCRETVLEAYRRLGFTGDDLAVLSALTVGYKEELSEDIRETYSISGASHVLALSGLHIGLLYALFWFFLRRLPGRYKGIALLRVFLLVLLLWGFAVFTGFSASVVRSVTMFSLFAIAGLFGRKPFSLNTLLAAGFFMLLFYPCWLFDVGFQLSFCAVAVILLLQPRLFRLIPFSSRGWKYVWGVMSVSIAAQIGTSPLVLLYFSRFSTHFLLTNLFVVPLVSIIMYLAVLLLLFMPFPMMQSWVALVLRVVIDLLNGGVRWVERLPLSSVDGVWVDRVEVVGIYLFLLLSLRYLFVHKGKTAMMCLSCLFFISAWHVAMRFYDRPRQGVRFYNVHDSPVVHCIASDGRSWLAYADSLPDQKGLCKAVSGYWLHARLKAPQPVFSDFKDGCLACDNHIVAFSGCRICIVNDDRWRNKKVSQPLLIDYLYLCEGHAGDLRGLVNLFAARSVILDSSLPEYKKQAYEEECRQLGIRYISLSEKGSVCFLL</sequence>
<evidence type="ECO:0000256" key="2">
    <source>
        <dbReference type="ARBA" id="ARBA00022475"/>
    </source>
</evidence>
<feature type="transmembrane region" description="Helical" evidence="6">
    <location>
        <begin position="445"/>
        <end position="467"/>
    </location>
</feature>
<feature type="transmembrane region" description="Helical" evidence="6">
    <location>
        <begin position="61"/>
        <end position="79"/>
    </location>
</feature>
<dbReference type="RefSeq" id="WP_262434476.1">
    <property type="nucleotide sequence ID" value="NZ_JACRTF010000001.1"/>
</dbReference>
<evidence type="ECO:0000256" key="3">
    <source>
        <dbReference type="ARBA" id="ARBA00022692"/>
    </source>
</evidence>
<evidence type="ECO:0000259" key="7">
    <source>
        <dbReference type="Pfam" id="PF03772"/>
    </source>
</evidence>
<name>A0A926F385_9BACT</name>
<dbReference type="InterPro" id="IPR025405">
    <property type="entry name" value="DUF4131"/>
</dbReference>
<evidence type="ECO:0000256" key="5">
    <source>
        <dbReference type="ARBA" id="ARBA00023136"/>
    </source>
</evidence>
<dbReference type="GO" id="GO:0005886">
    <property type="term" value="C:plasma membrane"/>
    <property type="evidence" value="ECO:0007669"/>
    <property type="project" value="UniProtKB-SubCell"/>
</dbReference>
<feature type="transmembrane region" description="Helical" evidence="6">
    <location>
        <begin position="531"/>
        <end position="552"/>
    </location>
</feature>
<dbReference type="Pfam" id="PF13567">
    <property type="entry name" value="DUF4131"/>
    <property type="match status" value="1"/>
</dbReference>
<evidence type="ECO:0000313" key="10">
    <source>
        <dbReference type="Proteomes" id="UP000651085"/>
    </source>
</evidence>
<dbReference type="EMBL" id="JACRTF010000001">
    <property type="protein sequence ID" value="MBC8593333.1"/>
    <property type="molecule type" value="Genomic_DNA"/>
</dbReference>
<feature type="transmembrane region" description="Helical" evidence="6">
    <location>
        <begin position="311"/>
        <end position="335"/>
    </location>
</feature>
<keyword evidence="2" id="KW-1003">Cell membrane</keyword>
<evidence type="ECO:0000313" key="9">
    <source>
        <dbReference type="EMBL" id="MBC8593333.1"/>
    </source>
</evidence>